<keyword evidence="3" id="KW-1185">Reference proteome</keyword>
<dbReference type="Proteomes" id="UP001220964">
    <property type="component" value="Unassembled WGS sequence"/>
</dbReference>
<dbReference type="AlphaFoldDB" id="A0AAE3NM61"/>
<evidence type="ECO:0000256" key="1">
    <source>
        <dbReference type="SAM" id="MobiDB-lite"/>
    </source>
</evidence>
<organism evidence="2 3">
    <name type="scientific">Psychromarinibacter sediminicola</name>
    <dbReference type="NCBI Taxonomy" id="3033385"/>
    <lineage>
        <taxon>Bacteria</taxon>
        <taxon>Pseudomonadati</taxon>
        <taxon>Pseudomonadota</taxon>
        <taxon>Alphaproteobacteria</taxon>
        <taxon>Rhodobacterales</taxon>
        <taxon>Paracoccaceae</taxon>
        <taxon>Psychromarinibacter</taxon>
    </lineage>
</organism>
<feature type="region of interest" description="Disordered" evidence="1">
    <location>
        <begin position="123"/>
        <end position="152"/>
    </location>
</feature>
<accession>A0AAE3NM61</accession>
<gene>
    <name evidence="2" type="ORF">P1J78_03865</name>
</gene>
<comment type="caution">
    <text evidence="2">The sequence shown here is derived from an EMBL/GenBank/DDBJ whole genome shotgun (WGS) entry which is preliminary data.</text>
</comment>
<sequence length="152" mass="17066">MTLPSGMQLGRQFDWTRYARWDLFATTGRTPLSRDVAFVCFNDRYVFVHSKDRELTGLYDAETDSRVRMDYAHAMAISGLSDGNGCNGYYTDWIGPGLLYEAKAAPFLPRCASRNLDNEALGNRSWFDRPCDPGPSPRDGDRRDAGSPVPSQ</sequence>
<protein>
    <submittedName>
        <fullName evidence="2">Uncharacterized protein</fullName>
    </submittedName>
</protein>
<proteinExistence type="predicted"/>
<evidence type="ECO:0000313" key="3">
    <source>
        <dbReference type="Proteomes" id="UP001220964"/>
    </source>
</evidence>
<dbReference type="EMBL" id="JARGYC010000006">
    <property type="protein sequence ID" value="MDF0599863.1"/>
    <property type="molecule type" value="Genomic_DNA"/>
</dbReference>
<dbReference type="RefSeq" id="WP_275566005.1">
    <property type="nucleotide sequence ID" value="NZ_JARGYC010000006.1"/>
</dbReference>
<name>A0AAE3NM61_9RHOB</name>
<reference evidence="2" key="1">
    <citation type="submission" date="2023-03" db="EMBL/GenBank/DDBJ databases">
        <title>Multiphase analysis and comparison of six strains from genera Psychromarinibacter, Lutimaribacter, and Maritimibacter, including a novel species: Psychromarinibacter sediminicola sp. nov.</title>
        <authorList>
            <person name="Wang Y.-H."/>
            <person name="Ye M.-Q."/>
            <person name="Du Z.-J."/>
        </authorList>
    </citation>
    <scope>NUCLEOTIDE SEQUENCE</scope>
    <source>
        <strain evidence="2">C21-152</strain>
    </source>
</reference>
<evidence type="ECO:0000313" key="2">
    <source>
        <dbReference type="EMBL" id="MDF0599863.1"/>
    </source>
</evidence>